<comment type="similarity">
    <text evidence="1">Belongs to the glycosyltransferase 2 family.</text>
</comment>
<proteinExistence type="inferred from homology"/>
<keyword evidence="2" id="KW-0328">Glycosyltransferase</keyword>
<feature type="transmembrane region" description="Helical" evidence="4">
    <location>
        <begin position="356"/>
        <end position="382"/>
    </location>
</feature>
<reference evidence="5" key="2">
    <citation type="journal article" date="2024" name="Antonie Van Leeuwenhoek">
        <title>Roseihalotalea indica gen. nov., sp. nov., a halophilic Bacteroidetes from mesopelagic Southwest Indian Ocean with higher carbohydrate metabolic potential.</title>
        <authorList>
            <person name="Chen B."/>
            <person name="Zhang M."/>
            <person name="Lin D."/>
            <person name="Ye J."/>
            <person name="Tang K."/>
        </authorList>
    </citation>
    <scope>NUCLEOTIDE SEQUENCE</scope>
    <source>
        <strain evidence="5">TK19036</strain>
    </source>
</reference>
<evidence type="ECO:0000313" key="5">
    <source>
        <dbReference type="EMBL" id="WKN39336.1"/>
    </source>
</evidence>
<keyword evidence="4" id="KW-0812">Transmembrane</keyword>
<keyword evidence="3" id="KW-0808">Transferase</keyword>
<sequence>MKEIVIHSISYLAEHLIFIYTLVLGGFSIFLAIVGLIETRGYLKRSRFEDHQALLSSPFAPRISLIVPMYNEGQTIIDSVRSLLSLQYNNYEVIVVNDGSTDESLRKLIQYFQLVPTYLESNYQLPTKTVGCIYKSRHKVFNKLVVIDKANGGKADALNAGLNHAQSDLVATMDADSIISPDALLKMVKPFLQQDKRVIATGSIVRIANSCTIEDGSLVDVQLPTSLLARFQALEYIRVFLLSRLGWSRLNGLLLISGAFGLFDREIAMKAGGYYTKTVGEDMELTVRMRRYMHDHKLEYKVVYIPDPLCWTEAPTSLSQLSRQRNRWARGTAETLIKHRGLLFNPKYGRMGLLSYPYWFCFEYLAPFVETIGLVYFTALVIMNQVQWPYFAFLLTMVYLFSVLLSLVALMAEEFSYHKYRNKSDIAKLILTALLEPIIYHPIVLINALKGNFDLFVGKKSWGEMKRKGFTSHDRRVQKEVSG</sequence>
<evidence type="ECO:0000256" key="3">
    <source>
        <dbReference type="ARBA" id="ARBA00022679"/>
    </source>
</evidence>
<dbReference type="GO" id="GO:0016757">
    <property type="term" value="F:glycosyltransferase activity"/>
    <property type="evidence" value="ECO:0007669"/>
    <property type="project" value="UniProtKB-KW"/>
</dbReference>
<keyword evidence="4" id="KW-1133">Transmembrane helix</keyword>
<dbReference type="InterPro" id="IPR029044">
    <property type="entry name" value="Nucleotide-diphossugar_trans"/>
</dbReference>
<dbReference type="CDD" id="cd06423">
    <property type="entry name" value="CESA_like"/>
    <property type="match status" value="1"/>
</dbReference>
<evidence type="ECO:0000256" key="2">
    <source>
        <dbReference type="ARBA" id="ARBA00022676"/>
    </source>
</evidence>
<dbReference type="Gene3D" id="3.90.550.10">
    <property type="entry name" value="Spore Coat Polysaccharide Biosynthesis Protein SpsA, Chain A"/>
    <property type="match status" value="1"/>
</dbReference>
<dbReference type="EMBL" id="CP120682">
    <property type="protein sequence ID" value="WKN39336.1"/>
    <property type="molecule type" value="Genomic_DNA"/>
</dbReference>
<dbReference type="AlphaFoldDB" id="A0AA49GSN5"/>
<reference evidence="5" key="1">
    <citation type="journal article" date="2023" name="Comput. Struct. Biotechnol. J.">
        <title>Discovery of a novel marine Bacteroidetes with a rich repertoire of carbohydrate-active enzymes.</title>
        <authorList>
            <person name="Chen B."/>
            <person name="Liu G."/>
            <person name="Chen Q."/>
            <person name="Wang H."/>
            <person name="Liu L."/>
            <person name="Tang K."/>
        </authorList>
    </citation>
    <scope>NUCLEOTIDE SEQUENCE</scope>
    <source>
        <strain evidence="5">TK19036</strain>
    </source>
</reference>
<feature type="transmembrane region" description="Helical" evidence="4">
    <location>
        <begin position="388"/>
        <end position="412"/>
    </location>
</feature>
<evidence type="ECO:0000256" key="4">
    <source>
        <dbReference type="SAM" id="Phobius"/>
    </source>
</evidence>
<gene>
    <name evidence="5" type="ORF">K4G66_11605</name>
</gene>
<name>A0AA49GSN5_9BACT</name>
<evidence type="ECO:0000256" key="1">
    <source>
        <dbReference type="ARBA" id="ARBA00006739"/>
    </source>
</evidence>
<dbReference type="SUPFAM" id="SSF53448">
    <property type="entry name" value="Nucleotide-diphospho-sugar transferases"/>
    <property type="match status" value="1"/>
</dbReference>
<dbReference type="PANTHER" id="PTHR43630">
    <property type="entry name" value="POLY-BETA-1,6-N-ACETYL-D-GLUCOSAMINE SYNTHASE"/>
    <property type="match status" value="1"/>
</dbReference>
<dbReference type="Pfam" id="PF13641">
    <property type="entry name" value="Glyco_tranf_2_3"/>
    <property type="match status" value="1"/>
</dbReference>
<accession>A0AA49GSN5</accession>
<keyword evidence="4" id="KW-0472">Membrane</keyword>
<dbReference type="PANTHER" id="PTHR43630:SF1">
    <property type="entry name" value="POLY-BETA-1,6-N-ACETYL-D-GLUCOSAMINE SYNTHASE"/>
    <property type="match status" value="1"/>
</dbReference>
<organism evidence="5">
    <name type="scientific">Roseihalotalea indica</name>
    <dbReference type="NCBI Taxonomy" id="2867963"/>
    <lineage>
        <taxon>Bacteria</taxon>
        <taxon>Pseudomonadati</taxon>
        <taxon>Bacteroidota</taxon>
        <taxon>Cytophagia</taxon>
        <taxon>Cytophagales</taxon>
        <taxon>Catalimonadaceae</taxon>
        <taxon>Roseihalotalea</taxon>
    </lineage>
</organism>
<protein>
    <submittedName>
        <fullName evidence="5">Glycosyltransferase</fullName>
    </submittedName>
</protein>
<feature type="transmembrane region" description="Helical" evidence="4">
    <location>
        <begin position="17"/>
        <end position="37"/>
    </location>
</feature>